<dbReference type="AlphaFoldDB" id="A0A9W9KKK1"/>
<dbReference type="InterPro" id="IPR050216">
    <property type="entry name" value="LRR_domain-containing"/>
</dbReference>
<dbReference type="InterPro" id="IPR003591">
    <property type="entry name" value="Leu-rich_rpt_typical-subtyp"/>
</dbReference>
<feature type="compositionally biased region" description="Low complexity" evidence="3">
    <location>
        <begin position="151"/>
        <end position="173"/>
    </location>
</feature>
<dbReference type="SMART" id="SM00365">
    <property type="entry name" value="LRR_SD22"/>
    <property type="match status" value="5"/>
</dbReference>
<feature type="compositionally biased region" description="Basic and acidic residues" evidence="3">
    <location>
        <begin position="36"/>
        <end position="51"/>
    </location>
</feature>
<protein>
    <recommendedName>
        <fullName evidence="6">Leucine-rich repeat, typical subtype</fullName>
    </recommendedName>
</protein>
<feature type="compositionally biased region" description="Polar residues" evidence="3">
    <location>
        <begin position="24"/>
        <end position="34"/>
    </location>
</feature>
<name>A0A9W9KKK1_9EURO</name>
<dbReference type="PANTHER" id="PTHR48051">
    <property type="match status" value="1"/>
</dbReference>
<evidence type="ECO:0000256" key="1">
    <source>
        <dbReference type="ARBA" id="ARBA00022614"/>
    </source>
</evidence>
<dbReference type="Pfam" id="PF00560">
    <property type="entry name" value="LRR_1"/>
    <property type="match status" value="2"/>
</dbReference>
<reference evidence="4" key="2">
    <citation type="journal article" date="2023" name="IMA Fungus">
        <title>Comparative genomic study of the Penicillium genus elucidates a diverse pangenome and 15 lateral gene transfer events.</title>
        <authorList>
            <person name="Petersen C."/>
            <person name="Sorensen T."/>
            <person name="Nielsen M.R."/>
            <person name="Sondergaard T.E."/>
            <person name="Sorensen J.L."/>
            <person name="Fitzpatrick D.A."/>
            <person name="Frisvad J.C."/>
            <person name="Nielsen K.L."/>
        </authorList>
    </citation>
    <scope>NUCLEOTIDE SEQUENCE</scope>
    <source>
        <strain evidence="4">IBT 30069</strain>
    </source>
</reference>
<gene>
    <name evidence="4" type="ORF">N7456_005483</name>
</gene>
<dbReference type="InterPro" id="IPR001611">
    <property type="entry name" value="Leu-rich_rpt"/>
</dbReference>
<dbReference type="Proteomes" id="UP001149165">
    <property type="component" value="Unassembled WGS sequence"/>
</dbReference>
<dbReference type="Gene3D" id="3.80.10.10">
    <property type="entry name" value="Ribonuclease Inhibitor"/>
    <property type="match status" value="2"/>
</dbReference>
<dbReference type="OrthoDB" id="676979at2759"/>
<evidence type="ECO:0000256" key="2">
    <source>
        <dbReference type="ARBA" id="ARBA00022737"/>
    </source>
</evidence>
<feature type="compositionally biased region" description="Polar residues" evidence="3">
    <location>
        <begin position="285"/>
        <end position="317"/>
    </location>
</feature>
<sequence>MDGQPKVSRPPSGIPRLASRLPLPTSTASKTIRPSPSRDRLQADPGLDDRRLRRPSYESLLKKPTTRYSPAKPRSEVLPSQQEEAPEEESAYTLDDGGSTVGDDEIAPGEIRGRTRPSLSDRTIETLAHIPPSPVSVKRQSSFFNGASPIRSPSRTPSNVSSYSRSPSRSSSSQTTGNDLLSQPVSKLRLPSRSRMSMASSSEISTGSTDTLDSPSKLKLPTKRRSMAALNTAPGSSTTPKKSIAPPKSPHVRPSPSAAPKPPKSDMAPPERPLQVRKTRKPQTEPVSSLRSPSTTSRYVSAASTLQDELTPEQQAENETRKVSKSSNALRETIAKAKAARKAAAAAPEKTKAPVAEATPVQSWSDPDLVDPFNQIPKGSNTSVLRKRVEGARSSGTLNIAALSLSEIPKEVMNMYDFDPEGTSNWFENVDLVKFIAADNELSELPDAVFPDVDLEDFDPDSNDKGPQFGGIETLDLHGNMLRSVPMGLRRLHNLRFLNLSNNALGIEQIDTIAEIVSLVDLKLANNKLEGSLPSALSRLHKLESLDLRGNALTKLPKEIGELKYLKSLDVGDNQLSSLPFEELSKVPLSTLNAPKNKLSGTLIAESVNLLEKLQSLNIANNSVEVFAANKMLSLPNLHSLFISVNRITSLPCLSSWQSLLVLTADENRLTELPAGFVDLKNLKTVDFTGNNLTRLDEKIGFMDKLSSLRIANNPLRERKLLSMDTEDIKMDMRNRCEPDPQDTDDEGSVATQFTLAPENPELESGWRVKPGGVLDRSYSDLTDLETDKLELINAQDVRSLYIQHNELRFFPVPALTMLAQSLVDLDLSHNSMDSTQLLSSSLEMPKLQTLNISATALTTLEPLLTNLKAPLLTFLDVSNNKLTGNLPHMRQKYPELKTLLASDNQISQLEYEAVQGLQVLDVSNNDIDALPSKIGLLGSERSPKNWGTGSALRRFEVAGNRFRVPRWQTVAKGTDAVLEFLRERIAVDDLPEWEREHEAVDEY</sequence>
<feature type="region of interest" description="Disordered" evidence="3">
    <location>
        <begin position="345"/>
        <end position="376"/>
    </location>
</feature>
<evidence type="ECO:0000313" key="4">
    <source>
        <dbReference type="EMBL" id="KAJ5108808.1"/>
    </source>
</evidence>
<dbReference type="InterPro" id="IPR032675">
    <property type="entry name" value="LRR_dom_sf"/>
</dbReference>
<dbReference type="GO" id="GO:0005737">
    <property type="term" value="C:cytoplasm"/>
    <property type="evidence" value="ECO:0007669"/>
    <property type="project" value="TreeGrafter"/>
</dbReference>
<keyword evidence="5" id="KW-1185">Reference proteome</keyword>
<dbReference type="SMART" id="SM00369">
    <property type="entry name" value="LRR_TYP"/>
    <property type="match status" value="8"/>
</dbReference>
<comment type="caution">
    <text evidence="4">The sequence shown here is derived from an EMBL/GenBank/DDBJ whole genome shotgun (WGS) entry which is preliminary data.</text>
</comment>
<feature type="compositionally biased region" description="Polar residues" evidence="3">
    <location>
        <begin position="174"/>
        <end position="185"/>
    </location>
</feature>
<dbReference type="SMART" id="SM00364">
    <property type="entry name" value="LRR_BAC"/>
    <property type="match status" value="7"/>
</dbReference>
<feature type="region of interest" description="Disordered" evidence="3">
    <location>
        <begin position="1"/>
        <end position="328"/>
    </location>
</feature>
<evidence type="ECO:0000313" key="5">
    <source>
        <dbReference type="Proteomes" id="UP001149165"/>
    </source>
</evidence>
<dbReference type="PANTHER" id="PTHR48051:SF1">
    <property type="entry name" value="RAS SUPPRESSOR PROTEIN 1"/>
    <property type="match status" value="1"/>
</dbReference>
<organism evidence="4 5">
    <name type="scientific">Penicillium angulare</name>
    <dbReference type="NCBI Taxonomy" id="116970"/>
    <lineage>
        <taxon>Eukaryota</taxon>
        <taxon>Fungi</taxon>
        <taxon>Dikarya</taxon>
        <taxon>Ascomycota</taxon>
        <taxon>Pezizomycotina</taxon>
        <taxon>Eurotiomycetes</taxon>
        <taxon>Eurotiomycetidae</taxon>
        <taxon>Eurotiales</taxon>
        <taxon>Aspergillaceae</taxon>
        <taxon>Penicillium</taxon>
    </lineage>
</organism>
<evidence type="ECO:0000256" key="3">
    <source>
        <dbReference type="SAM" id="MobiDB-lite"/>
    </source>
</evidence>
<dbReference type="PROSITE" id="PS51450">
    <property type="entry name" value="LRR"/>
    <property type="match status" value="3"/>
</dbReference>
<feature type="compositionally biased region" description="Low complexity" evidence="3">
    <location>
        <begin position="186"/>
        <end position="208"/>
    </location>
</feature>
<evidence type="ECO:0008006" key="6">
    <source>
        <dbReference type="Google" id="ProtNLM"/>
    </source>
</evidence>
<keyword evidence="2" id="KW-0677">Repeat</keyword>
<keyword evidence="1" id="KW-0433">Leucine-rich repeat</keyword>
<feature type="compositionally biased region" description="Low complexity" evidence="3">
    <location>
        <begin position="345"/>
        <end position="358"/>
    </location>
</feature>
<accession>A0A9W9KKK1</accession>
<dbReference type="EMBL" id="JAPQKH010000003">
    <property type="protein sequence ID" value="KAJ5108808.1"/>
    <property type="molecule type" value="Genomic_DNA"/>
</dbReference>
<proteinExistence type="predicted"/>
<dbReference type="SUPFAM" id="SSF52058">
    <property type="entry name" value="L domain-like"/>
    <property type="match status" value="2"/>
</dbReference>
<reference evidence="4" key="1">
    <citation type="submission" date="2022-11" db="EMBL/GenBank/DDBJ databases">
        <authorList>
            <person name="Petersen C."/>
        </authorList>
    </citation>
    <scope>NUCLEOTIDE SEQUENCE</scope>
    <source>
        <strain evidence="4">IBT 30069</strain>
    </source>
</reference>